<accession>R9P982</accession>
<proteinExistence type="predicted"/>
<dbReference type="OrthoDB" id="2548654at2759"/>
<name>R9P982_PSEHS</name>
<dbReference type="eggNOG" id="ENOG502TAXK">
    <property type="taxonomic scope" value="Eukaryota"/>
</dbReference>
<dbReference type="HOGENOM" id="CLU_102999_0_0_1"/>
<sequence length="201" mass="23184">MRFLHIFRSFAVTIILYSWSMMNSLAISDVLQEIASSLFAGREGGLYQLEASPMGPYQTKHYAKVLQARVKDLGLSTRRYVQGFMVPYDDTGHLDWIRKELNRNHQRERLVYLDQTPHKRKVHALLLDSASSTSPNIAVVSTPHVWKSLDQKIQLHTFAQVPGLEDAEIHDRLNKDFNYVQLDSLARNAFQKRLNRSLTIC</sequence>
<dbReference type="EMBL" id="DF238814">
    <property type="protein sequence ID" value="GAC97943.1"/>
    <property type="molecule type" value="Genomic_DNA"/>
</dbReference>
<keyword evidence="2" id="KW-1185">Reference proteome</keyword>
<dbReference type="GeneID" id="24110809"/>
<evidence type="ECO:0000313" key="1">
    <source>
        <dbReference type="EMBL" id="GAC97943.1"/>
    </source>
</evidence>
<reference evidence="2" key="1">
    <citation type="journal article" date="2013" name="Genome Announc.">
        <title>Draft genome sequence of the basidiomycetous yeast-like fungus Pseudozyma hubeiensis SY62, which produces an abundant amount of the biosurfactant mannosylerythritol lipids.</title>
        <authorList>
            <person name="Konishi M."/>
            <person name="Hatada Y."/>
            <person name="Horiuchi J."/>
        </authorList>
    </citation>
    <scope>NUCLEOTIDE SEQUENCE [LARGE SCALE GENOMIC DNA]</scope>
    <source>
        <strain evidence="2">SY62</strain>
    </source>
</reference>
<protein>
    <submittedName>
        <fullName evidence="1">Uncharacterized protein</fullName>
    </submittedName>
</protein>
<dbReference type="Proteomes" id="UP000014071">
    <property type="component" value="Unassembled WGS sequence"/>
</dbReference>
<dbReference type="AlphaFoldDB" id="R9P982"/>
<gene>
    <name evidence="1" type="ORF">PHSY_005531</name>
</gene>
<organism evidence="1 2">
    <name type="scientific">Pseudozyma hubeiensis (strain SY62)</name>
    <name type="common">Yeast</name>
    <dbReference type="NCBI Taxonomy" id="1305764"/>
    <lineage>
        <taxon>Eukaryota</taxon>
        <taxon>Fungi</taxon>
        <taxon>Dikarya</taxon>
        <taxon>Basidiomycota</taxon>
        <taxon>Ustilaginomycotina</taxon>
        <taxon>Ustilaginomycetes</taxon>
        <taxon>Ustilaginales</taxon>
        <taxon>Ustilaginaceae</taxon>
        <taxon>Pseudozyma</taxon>
    </lineage>
</organism>
<evidence type="ECO:0000313" key="2">
    <source>
        <dbReference type="Proteomes" id="UP000014071"/>
    </source>
</evidence>
<dbReference type="RefSeq" id="XP_012191530.1">
    <property type="nucleotide sequence ID" value="XM_012336140.1"/>
</dbReference>